<reference evidence="3" key="1">
    <citation type="journal article" date="2022" name="J Environ Chem Eng">
        <title>Biodegradation of petroleum oil using a constructed nonpathogenic and heavy metal-tolerant bacterial consortium isolated from marine sponges.</title>
        <authorList>
            <person name="Dechsakulwatana C."/>
            <person name="Rungsihiranrut A."/>
            <person name="Muangchinda C."/>
            <person name="Ningthoujam R."/>
            <person name="Klankeo P."/>
            <person name="Pinyakong O."/>
        </authorList>
    </citation>
    <scope>NUCLEOTIDE SEQUENCE [LARGE SCALE GENOMIC DNA]</scope>
    <source>
        <strain evidence="3">MO2-4</strain>
    </source>
</reference>
<feature type="compositionally biased region" description="Acidic residues" evidence="1">
    <location>
        <begin position="63"/>
        <end position="72"/>
    </location>
</feature>
<proteinExistence type="predicted"/>
<dbReference type="Proteomes" id="UP001185984">
    <property type="component" value="Unassembled WGS sequence"/>
</dbReference>
<sequence>MTILETDSQPPEDAWAQLFYAWQMPWRMSVQWWEFYAEALHVAGTHLPHGRPQLMPKEQEPLQVEEAEGLCA</sequence>
<gene>
    <name evidence="2" type="ORF">O0R41_12820</name>
</gene>
<evidence type="ECO:0000313" key="3">
    <source>
        <dbReference type="Proteomes" id="UP001185984"/>
    </source>
</evidence>
<protein>
    <submittedName>
        <fullName evidence="2">Uncharacterized protein</fullName>
    </submittedName>
</protein>
<keyword evidence="3" id="KW-1185">Reference proteome</keyword>
<dbReference type="EMBL" id="JAPTHD010000004">
    <property type="protein sequence ID" value="MDV5824481.1"/>
    <property type="molecule type" value="Genomic_DNA"/>
</dbReference>
<organism evidence="2 3">
    <name type="scientific">Sphingobium naphthae</name>
    <dbReference type="NCBI Taxonomy" id="1886786"/>
    <lineage>
        <taxon>Bacteria</taxon>
        <taxon>Pseudomonadati</taxon>
        <taxon>Pseudomonadota</taxon>
        <taxon>Alphaproteobacteria</taxon>
        <taxon>Sphingomonadales</taxon>
        <taxon>Sphingomonadaceae</taxon>
        <taxon>Sphingobium</taxon>
    </lineage>
</organism>
<evidence type="ECO:0000313" key="2">
    <source>
        <dbReference type="EMBL" id="MDV5824481.1"/>
    </source>
</evidence>
<evidence type="ECO:0000256" key="1">
    <source>
        <dbReference type="SAM" id="MobiDB-lite"/>
    </source>
</evidence>
<comment type="caution">
    <text evidence="2">The sequence shown here is derived from an EMBL/GenBank/DDBJ whole genome shotgun (WGS) entry which is preliminary data.</text>
</comment>
<feature type="region of interest" description="Disordered" evidence="1">
    <location>
        <begin position="50"/>
        <end position="72"/>
    </location>
</feature>
<accession>A0ABU3ZY83</accession>
<dbReference type="RefSeq" id="WP_228164698.1">
    <property type="nucleotide sequence ID" value="NZ_JAPTHD010000004.1"/>
</dbReference>
<name>A0ABU3ZY83_9SPHN</name>